<sequence length="182" mass="19912">MSFVTIALMSMLAYSTVFGQPGLANSIGFLKVEGEALRNTVGAWFGVLFWLIGALSLFASAMGIVDYTSRLASDVLKTVYLRERAISVNRVYFLVVWAMTLIGICVLLAGFDQPLILLVMSASFAASMMFVYSILLIVLNRRALPGPIKVRSYRLAALIWSVAFFGSLTVLTLIQQAQKLLG</sequence>
<protein>
    <submittedName>
        <fullName evidence="2">Uncharacterized protein</fullName>
    </submittedName>
</protein>
<feature type="transmembrane region" description="Helical" evidence="1">
    <location>
        <begin position="152"/>
        <end position="174"/>
    </location>
</feature>
<proteinExistence type="predicted"/>
<dbReference type="NCBIfam" id="NF037982">
    <property type="entry name" value="Nramp_1"/>
    <property type="match status" value="1"/>
</dbReference>
<feature type="transmembrane region" description="Helical" evidence="1">
    <location>
        <begin position="91"/>
        <end position="109"/>
    </location>
</feature>
<feature type="transmembrane region" description="Helical" evidence="1">
    <location>
        <begin position="43"/>
        <end position="65"/>
    </location>
</feature>
<keyword evidence="3" id="KW-1185">Reference proteome</keyword>
<evidence type="ECO:0000313" key="2">
    <source>
        <dbReference type="EMBL" id="MBB3726781.1"/>
    </source>
</evidence>
<dbReference type="EMBL" id="JACIBV010000001">
    <property type="protein sequence ID" value="MBB3726781.1"/>
    <property type="molecule type" value="Genomic_DNA"/>
</dbReference>
<dbReference type="GeneID" id="95396293"/>
<reference evidence="2 3" key="1">
    <citation type="submission" date="2020-08" db="EMBL/GenBank/DDBJ databases">
        <title>Sequencing the genomes of 1000 actinobacteria strains.</title>
        <authorList>
            <person name="Klenk H.-P."/>
        </authorList>
    </citation>
    <scope>NUCLEOTIDE SEQUENCE [LARGE SCALE GENOMIC DNA]</scope>
    <source>
        <strain evidence="2 3">DSM 44320</strain>
    </source>
</reference>
<comment type="caution">
    <text evidence="2">The sequence shown here is derived from an EMBL/GenBank/DDBJ whole genome shotgun (WGS) entry which is preliminary data.</text>
</comment>
<dbReference type="Proteomes" id="UP000579945">
    <property type="component" value="Unassembled WGS sequence"/>
</dbReference>
<dbReference type="RefSeq" id="WP_312895505.1">
    <property type="nucleotide sequence ID" value="NZ_JACIBV010000001.1"/>
</dbReference>
<feature type="transmembrane region" description="Helical" evidence="1">
    <location>
        <begin position="115"/>
        <end position="140"/>
    </location>
</feature>
<name>A0A7W5UXY7_9ACTN</name>
<evidence type="ECO:0000313" key="3">
    <source>
        <dbReference type="Proteomes" id="UP000579945"/>
    </source>
</evidence>
<keyword evidence="1" id="KW-0812">Transmembrane</keyword>
<gene>
    <name evidence="2" type="ORF">FHR33_002641</name>
</gene>
<organism evidence="2 3">
    <name type="scientific">Nonomuraea dietziae</name>
    <dbReference type="NCBI Taxonomy" id="65515"/>
    <lineage>
        <taxon>Bacteria</taxon>
        <taxon>Bacillati</taxon>
        <taxon>Actinomycetota</taxon>
        <taxon>Actinomycetes</taxon>
        <taxon>Streptosporangiales</taxon>
        <taxon>Streptosporangiaceae</taxon>
        <taxon>Nonomuraea</taxon>
    </lineage>
</organism>
<keyword evidence="1" id="KW-0472">Membrane</keyword>
<evidence type="ECO:0000256" key="1">
    <source>
        <dbReference type="SAM" id="Phobius"/>
    </source>
</evidence>
<keyword evidence="1" id="KW-1133">Transmembrane helix</keyword>
<dbReference type="AlphaFoldDB" id="A0A7W5UXY7"/>
<accession>A0A7W5UXY7</accession>